<reference evidence="2" key="1">
    <citation type="submission" date="2012-02" db="EMBL/GenBank/DDBJ databases">
        <title>The complete genome of Echinicola vietnamensis DSM 17526.</title>
        <authorList>
            <person name="Lucas S."/>
            <person name="Copeland A."/>
            <person name="Lapidus A."/>
            <person name="Glavina del Rio T."/>
            <person name="Dalin E."/>
            <person name="Tice H."/>
            <person name="Bruce D."/>
            <person name="Goodwin L."/>
            <person name="Pitluck S."/>
            <person name="Peters L."/>
            <person name="Ovchinnikova G."/>
            <person name="Teshima H."/>
            <person name="Kyrpides N."/>
            <person name="Mavromatis K."/>
            <person name="Ivanova N."/>
            <person name="Brettin T."/>
            <person name="Detter J.C."/>
            <person name="Han C."/>
            <person name="Larimer F."/>
            <person name="Land M."/>
            <person name="Hauser L."/>
            <person name="Markowitz V."/>
            <person name="Cheng J.-F."/>
            <person name="Hugenholtz P."/>
            <person name="Woyke T."/>
            <person name="Wu D."/>
            <person name="Brambilla E."/>
            <person name="Klenk H.-P."/>
            <person name="Eisen J.A."/>
        </authorList>
    </citation>
    <scope>NUCLEOTIDE SEQUENCE [LARGE SCALE GENOMIC DNA]</scope>
    <source>
        <strain evidence="2">DSM 17526 / LMG 23754 / KMM 6221</strain>
    </source>
</reference>
<dbReference type="KEGG" id="evi:Echvi_0425"/>
<dbReference type="STRING" id="926556.Echvi_0425"/>
<name>L0FVC9_ECHVK</name>
<evidence type="ECO:0000313" key="2">
    <source>
        <dbReference type="Proteomes" id="UP000010796"/>
    </source>
</evidence>
<proteinExistence type="predicted"/>
<sequence>MNNDTRIIFSKLYQLGEVNNVSKLKKLIEVIRPYIYQKKISPRFIGDRALDMIIGDKLKLLFWKELSFLELVPNPERKYRHNPYKTKMNPTDQIIIKHTNTSKFDPNIKIKVDFNNLNCELDGDILHTK</sequence>
<dbReference type="HOGENOM" id="CLU_1945355_0_0_10"/>
<dbReference type="Proteomes" id="UP000010796">
    <property type="component" value="Chromosome"/>
</dbReference>
<dbReference type="EMBL" id="CP003346">
    <property type="protein sequence ID" value="AGA76711.1"/>
    <property type="molecule type" value="Genomic_DNA"/>
</dbReference>
<dbReference type="AlphaFoldDB" id="L0FVC9"/>
<gene>
    <name evidence="1" type="ordered locus">Echvi_0425</name>
</gene>
<keyword evidence="2" id="KW-1185">Reference proteome</keyword>
<organism evidence="1 2">
    <name type="scientific">Echinicola vietnamensis (strain DSM 17526 / LMG 23754 / KMM 6221)</name>
    <dbReference type="NCBI Taxonomy" id="926556"/>
    <lineage>
        <taxon>Bacteria</taxon>
        <taxon>Pseudomonadati</taxon>
        <taxon>Bacteroidota</taxon>
        <taxon>Cytophagia</taxon>
        <taxon>Cytophagales</taxon>
        <taxon>Cyclobacteriaceae</taxon>
        <taxon>Echinicola</taxon>
    </lineage>
</organism>
<accession>L0FVC9</accession>
<dbReference type="RefSeq" id="WP_015264278.1">
    <property type="nucleotide sequence ID" value="NC_019904.1"/>
</dbReference>
<protein>
    <submittedName>
        <fullName evidence="1">Uncharacterized protein</fullName>
    </submittedName>
</protein>
<evidence type="ECO:0000313" key="1">
    <source>
        <dbReference type="EMBL" id="AGA76711.1"/>
    </source>
</evidence>